<keyword evidence="4 7" id="KW-0812">Transmembrane</keyword>
<evidence type="ECO:0000256" key="4">
    <source>
        <dbReference type="ARBA" id="ARBA00022692"/>
    </source>
</evidence>
<evidence type="ECO:0000256" key="7">
    <source>
        <dbReference type="SAM" id="Phobius"/>
    </source>
</evidence>
<dbReference type="InterPro" id="IPR024791">
    <property type="entry name" value="Cyt_c/ubiquinol_Oxase_su3"/>
</dbReference>
<evidence type="ECO:0000256" key="6">
    <source>
        <dbReference type="ARBA" id="ARBA00023136"/>
    </source>
</evidence>
<comment type="similarity">
    <text evidence="2">Belongs to the cytochrome c oxidase subunit 3 family.</text>
</comment>
<comment type="subcellular location">
    <subcellularLocation>
        <location evidence="1">Cell membrane</location>
        <topology evidence="1">Multi-pass membrane protein</topology>
    </subcellularLocation>
</comment>
<evidence type="ECO:0000313" key="9">
    <source>
        <dbReference type="EMBL" id="MBC9811540.1"/>
    </source>
</evidence>
<organism evidence="9 10">
    <name type="scientific">Taishania pollutisoli</name>
    <dbReference type="NCBI Taxonomy" id="2766479"/>
    <lineage>
        <taxon>Bacteria</taxon>
        <taxon>Pseudomonadati</taxon>
        <taxon>Bacteroidota</taxon>
        <taxon>Flavobacteriia</taxon>
        <taxon>Flavobacteriales</taxon>
        <taxon>Crocinitomicaceae</taxon>
        <taxon>Taishania</taxon>
    </lineage>
</organism>
<evidence type="ECO:0000256" key="3">
    <source>
        <dbReference type="ARBA" id="ARBA00022475"/>
    </source>
</evidence>
<dbReference type="Gene3D" id="1.20.120.80">
    <property type="entry name" value="Cytochrome c oxidase, subunit III, four-helix bundle"/>
    <property type="match status" value="2"/>
</dbReference>
<comment type="caution">
    <text evidence="9">The sequence shown here is derived from an EMBL/GenBank/DDBJ whole genome shotgun (WGS) entry which is preliminary data.</text>
</comment>
<evidence type="ECO:0000313" key="10">
    <source>
        <dbReference type="Proteomes" id="UP000652681"/>
    </source>
</evidence>
<reference evidence="9" key="1">
    <citation type="submission" date="2020-09" db="EMBL/GenBank/DDBJ databases">
        <title>Taishania pollutisoli gen. nov., sp. nov., Isolated from Tetrabromobisphenol A-Contaminated Soil.</title>
        <authorList>
            <person name="Chen Q."/>
        </authorList>
    </citation>
    <scope>NUCLEOTIDE SEQUENCE</scope>
    <source>
        <strain evidence="9">CZZ-1</strain>
    </source>
</reference>
<feature type="transmembrane region" description="Helical" evidence="7">
    <location>
        <begin position="281"/>
        <end position="305"/>
    </location>
</feature>
<dbReference type="GO" id="GO:0004129">
    <property type="term" value="F:cytochrome-c oxidase activity"/>
    <property type="evidence" value="ECO:0007669"/>
    <property type="project" value="InterPro"/>
</dbReference>
<evidence type="ECO:0000256" key="5">
    <source>
        <dbReference type="ARBA" id="ARBA00022989"/>
    </source>
</evidence>
<name>A0A8J6PDN5_9FLAO</name>
<dbReference type="RefSeq" id="WP_163491806.1">
    <property type="nucleotide sequence ID" value="NZ_JACVEL010000002.1"/>
</dbReference>
<evidence type="ECO:0000256" key="2">
    <source>
        <dbReference type="ARBA" id="ARBA00010581"/>
    </source>
</evidence>
<dbReference type="PANTHER" id="PTHR11403:SF2">
    <property type="entry name" value="CYTOCHROME BO(3) UBIQUINOL OXIDASE SUBUNIT 3"/>
    <property type="match status" value="1"/>
</dbReference>
<feature type="transmembrane region" description="Helical" evidence="7">
    <location>
        <begin position="29"/>
        <end position="51"/>
    </location>
</feature>
<evidence type="ECO:0000256" key="1">
    <source>
        <dbReference type="ARBA" id="ARBA00004651"/>
    </source>
</evidence>
<dbReference type="PROSITE" id="PS50253">
    <property type="entry name" value="COX3"/>
    <property type="match status" value="1"/>
</dbReference>
<dbReference type="GO" id="GO:0019646">
    <property type="term" value="P:aerobic electron transport chain"/>
    <property type="evidence" value="ECO:0007669"/>
    <property type="project" value="InterPro"/>
</dbReference>
<dbReference type="PANTHER" id="PTHR11403">
    <property type="entry name" value="CYTOCHROME C OXIDASE SUBUNIT III"/>
    <property type="match status" value="1"/>
</dbReference>
<dbReference type="AlphaFoldDB" id="A0A8J6PDN5"/>
<sequence>MAGHASEHIDSANAWGGKESPFRVSYGKLMMWFFLVSDALTFGGFLIAYGFSRHAHQGEWPIGEETFHSLPFLEGNYPLMYVAFMTFLLIISSVTMVLSVEAGHRMDKKGVIKWLVATVIGGIIFVGSQAWEWSHFIHGSKFGKVELADGSKAVVHAEQFGEIQNFTVQTAGHHYKAGQVLTNKDLDLLHEFQHAVEAGHVKDKMITLHDGSVAKIAKSNDVGMYLVVKEAGSKYELRQHIEGAEATKLYYDAAYSGEAKRIVYGANMERNEYGPRQYANYFFFITGFHGFHVSIGILINIIVLIGCIKGTYHARGHYEMVEKAGLYWHFVDLVWVFVFTFFYLV</sequence>
<dbReference type="SUPFAM" id="SSF81452">
    <property type="entry name" value="Cytochrome c oxidase subunit III-like"/>
    <property type="match status" value="2"/>
</dbReference>
<keyword evidence="3" id="KW-1003">Cell membrane</keyword>
<feature type="domain" description="Heme-copper oxidase subunit III family profile" evidence="8">
    <location>
        <begin position="1"/>
        <end position="345"/>
    </location>
</feature>
<dbReference type="InterPro" id="IPR000298">
    <property type="entry name" value="Cyt_c_oxidase-like_su3"/>
</dbReference>
<keyword evidence="6 7" id="KW-0472">Membrane</keyword>
<feature type="transmembrane region" description="Helical" evidence="7">
    <location>
        <begin position="111"/>
        <end position="131"/>
    </location>
</feature>
<proteinExistence type="inferred from homology"/>
<gene>
    <name evidence="9" type="ORF">H9Y05_03545</name>
</gene>
<accession>A0A8J6PDN5</accession>
<feature type="transmembrane region" description="Helical" evidence="7">
    <location>
        <begin position="79"/>
        <end position="99"/>
    </location>
</feature>
<dbReference type="Proteomes" id="UP000652681">
    <property type="component" value="Unassembled WGS sequence"/>
</dbReference>
<keyword evidence="5 7" id="KW-1133">Transmembrane helix</keyword>
<dbReference type="EMBL" id="JACVEL010000002">
    <property type="protein sequence ID" value="MBC9811540.1"/>
    <property type="molecule type" value="Genomic_DNA"/>
</dbReference>
<protein>
    <submittedName>
        <fullName evidence="9">Cytochrome c oxidase subunit 3</fullName>
    </submittedName>
</protein>
<feature type="transmembrane region" description="Helical" evidence="7">
    <location>
        <begin position="326"/>
        <end position="344"/>
    </location>
</feature>
<dbReference type="InterPro" id="IPR035973">
    <property type="entry name" value="Cyt_c_oxidase_su3-like_sf"/>
</dbReference>
<evidence type="ECO:0000259" key="8">
    <source>
        <dbReference type="PROSITE" id="PS50253"/>
    </source>
</evidence>
<dbReference type="InterPro" id="IPR013833">
    <property type="entry name" value="Cyt_c_oxidase_su3_a-hlx"/>
</dbReference>
<keyword evidence="10" id="KW-1185">Reference proteome</keyword>
<dbReference type="Pfam" id="PF00510">
    <property type="entry name" value="COX3"/>
    <property type="match status" value="1"/>
</dbReference>
<dbReference type="GO" id="GO:0005886">
    <property type="term" value="C:plasma membrane"/>
    <property type="evidence" value="ECO:0007669"/>
    <property type="project" value="UniProtKB-SubCell"/>
</dbReference>